<evidence type="ECO:0000313" key="2">
    <source>
        <dbReference type="Proteomes" id="UP001482520"/>
    </source>
</evidence>
<dbReference type="InterPro" id="IPR009351">
    <property type="entry name" value="AlkZ-like"/>
</dbReference>
<dbReference type="RefSeq" id="WP_349805702.1">
    <property type="nucleotide sequence ID" value="NZ_JBEGDP010000040.1"/>
</dbReference>
<proteinExistence type="predicted"/>
<protein>
    <submittedName>
        <fullName evidence="1">Crosslink repair DNA glycosylase YcaQ family protein</fullName>
    </submittedName>
</protein>
<sequence>MAQVHRLSQEQARRITLRAQLLGRPRPDDVLATLRHLTRLQLDPTAAVAPSADLVLCSRIGDDYDPRELEDLLAQQRVVDLRGFAVPAEDVALWRAEMAAWPGPGELRPWQEQLAGWVEANDESRREVLDRLRTDGPLPASALTTRFAVRWTSSGWNDDRSLRRLLDLMVQRGEVAAAGREGREALWDLAERVYLDQPPVPLEEAWSERARRTLVSLGLDRQRSGAGALGAPPGEPAVVEGLRGRWRVDPAALARADEPLAGRTVLLSPLDAVVKDRRRLTDLFAFDYVLEMYKPAASRRWGYWALPVLDGERLVGKVDATADRRGGVLHVDAVHEDVAFDADLRGRVETEVERLAAWLGLEPAQP</sequence>
<dbReference type="EMBL" id="JBEGDP010000040">
    <property type="protein sequence ID" value="MEQ7849450.1"/>
    <property type="molecule type" value="Genomic_DNA"/>
</dbReference>
<keyword evidence="2" id="KW-1185">Reference proteome</keyword>
<comment type="caution">
    <text evidence="1">The sequence shown here is derived from an EMBL/GenBank/DDBJ whole genome shotgun (WGS) entry which is preliminary data.</text>
</comment>
<reference evidence="1 2" key="1">
    <citation type="submission" date="2024-02" db="EMBL/GenBank/DDBJ databases">
        <title>Full genome sequence of Nocardioides kribbensis.</title>
        <authorList>
            <person name="Poletto B.L."/>
            <person name="Silva G."/>
            <person name="Galante D."/>
            <person name="Campos K.R."/>
            <person name="Santos M.B.N."/>
            <person name="Sacchi C.T."/>
        </authorList>
    </citation>
    <scope>NUCLEOTIDE SEQUENCE [LARGE SCALE GENOMIC DNA]</scope>
    <source>
        <strain evidence="1 2">O4R</strain>
    </source>
</reference>
<dbReference type="PANTHER" id="PTHR30528:SF0">
    <property type="entry name" value="CYTOPLASMIC PROTEIN"/>
    <property type="match status" value="1"/>
</dbReference>
<dbReference type="PANTHER" id="PTHR30528">
    <property type="entry name" value="CYTOPLASMIC PROTEIN"/>
    <property type="match status" value="1"/>
</dbReference>
<dbReference type="Pfam" id="PF06224">
    <property type="entry name" value="AlkZ-like"/>
    <property type="match status" value="1"/>
</dbReference>
<gene>
    <name evidence="1" type="ORF">V6R90_19410</name>
</gene>
<evidence type="ECO:0000313" key="1">
    <source>
        <dbReference type="EMBL" id="MEQ7849450.1"/>
    </source>
</evidence>
<name>A0ABV1P3X1_9ACTN</name>
<organism evidence="1 2">
    <name type="scientific">Nocardioides kribbensis</name>
    <dbReference type="NCBI Taxonomy" id="305517"/>
    <lineage>
        <taxon>Bacteria</taxon>
        <taxon>Bacillati</taxon>
        <taxon>Actinomycetota</taxon>
        <taxon>Actinomycetes</taxon>
        <taxon>Propionibacteriales</taxon>
        <taxon>Nocardioidaceae</taxon>
        <taxon>Nocardioides</taxon>
    </lineage>
</organism>
<accession>A0ABV1P3X1</accession>
<dbReference type="Proteomes" id="UP001482520">
    <property type="component" value="Unassembled WGS sequence"/>
</dbReference>